<sequence length="115" mass="12530">MPSEIAKQIVQQIFGDDKAKAIDSVNDALAASAYDAIQQQKINFAKSMGFELDDTAQDVADEIADTATDGTDIEPENVDVDGRKPEDPPTDEVEQPTAELETEEQPEEQTDETDS</sequence>
<reference evidence="2 3" key="1">
    <citation type="journal article" date="2010" name="Environ. Microbiol.">
        <title>Genomic analysis of oceanic cyanobacterial myoviruses compared with T4-like myoviruses from diverse hosts and environments.</title>
        <authorList>
            <person name="Sullivan M.B."/>
            <person name="Huang K.H."/>
            <person name="Ignacio-Espinoza J.C."/>
            <person name="Berlin A.M."/>
            <person name="Kelly L."/>
            <person name="Weigele P.R."/>
            <person name="DeFrancesco A.S."/>
            <person name="Kern S.E."/>
            <person name="Thompson L.R."/>
            <person name="Young S."/>
            <person name="Yandava C."/>
            <person name="Fu R."/>
            <person name="Krastins B."/>
            <person name="Chase M."/>
            <person name="Sarracino D."/>
            <person name="Osburne M.S."/>
            <person name="Henn M.R."/>
            <person name="Chisholm S.W."/>
        </authorList>
    </citation>
    <scope>NUCLEOTIDE SEQUENCE [LARGE SCALE GENOMIC DNA]</scope>
    <source>
        <strain evidence="2">8102-12</strain>
    </source>
</reference>
<feature type="region of interest" description="Disordered" evidence="1">
    <location>
        <begin position="65"/>
        <end position="115"/>
    </location>
</feature>
<dbReference type="EMBL" id="GU071097">
    <property type="protein sequence ID" value="ADO97947.1"/>
    <property type="molecule type" value="Genomic_DNA"/>
</dbReference>
<feature type="compositionally biased region" description="Acidic residues" evidence="1">
    <location>
        <begin position="88"/>
        <end position="115"/>
    </location>
</feature>
<dbReference type="RefSeq" id="YP_004324726.1">
    <property type="nucleotide sequence ID" value="NC_015289.1"/>
</dbReference>
<accession>E3SKG3</accession>
<evidence type="ECO:0008006" key="4">
    <source>
        <dbReference type="Google" id="ProtNLM"/>
    </source>
</evidence>
<evidence type="ECO:0000313" key="2">
    <source>
        <dbReference type="EMBL" id="ADO97947.1"/>
    </source>
</evidence>
<evidence type="ECO:0000313" key="3">
    <source>
        <dbReference type="Proteomes" id="UP000006526"/>
    </source>
</evidence>
<proteinExistence type="predicted"/>
<organism evidence="2 3">
    <name type="scientific">Synechococcus phage S-SSM5</name>
    <dbReference type="NCBI Taxonomy" id="445685"/>
    <lineage>
        <taxon>Viruses</taxon>
        <taxon>Duplodnaviria</taxon>
        <taxon>Heunggongvirae</taxon>
        <taxon>Uroviricota</taxon>
        <taxon>Caudoviricetes</taxon>
        <taxon>Pantevenvirales</taxon>
        <taxon>Kyanoviridae</taxon>
        <taxon>Glaucusvirus</taxon>
        <taxon>Glaucusvirus ssm5</taxon>
    </lineage>
</organism>
<dbReference type="Pfam" id="PF23853">
    <property type="entry name" value="DUF7216"/>
    <property type="match status" value="1"/>
</dbReference>
<evidence type="ECO:0000256" key="1">
    <source>
        <dbReference type="SAM" id="MobiDB-lite"/>
    </source>
</evidence>
<keyword evidence="3" id="KW-1185">Reference proteome</keyword>
<name>E3SKG3_9CAUD</name>
<dbReference type="OrthoDB" id="23479at10239"/>
<gene>
    <name evidence="2" type="ORF">SSSM5_123</name>
</gene>
<dbReference type="KEGG" id="vg:10329242"/>
<dbReference type="Proteomes" id="UP000006526">
    <property type="component" value="Segment"/>
</dbReference>
<dbReference type="GeneID" id="10329242"/>
<protein>
    <recommendedName>
        <fullName evidence="4">Gp130</fullName>
    </recommendedName>
</protein>
<dbReference type="InterPro" id="IPR055640">
    <property type="entry name" value="DUF7216"/>
</dbReference>